<dbReference type="EMBL" id="BAABAS010000003">
    <property type="protein sequence ID" value="GAA4224504.1"/>
    <property type="molecule type" value="Genomic_DNA"/>
</dbReference>
<keyword evidence="6" id="KW-1185">Reference proteome</keyword>
<evidence type="ECO:0000256" key="3">
    <source>
        <dbReference type="ARBA" id="ARBA00022691"/>
    </source>
</evidence>
<reference evidence="6" key="1">
    <citation type="journal article" date="2019" name="Int. J. Syst. Evol. Microbiol.">
        <title>The Global Catalogue of Microorganisms (GCM) 10K type strain sequencing project: providing services to taxonomists for standard genome sequencing and annotation.</title>
        <authorList>
            <consortium name="The Broad Institute Genomics Platform"/>
            <consortium name="The Broad Institute Genome Sequencing Center for Infectious Disease"/>
            <person name="Wu L."/>
            <person name="Ma J."/>
        </authorList>
    </citation>
    <scope>NUCLEOTIDE SEQUENCE [LARGE SCALE GENOMIC DNA]</scope>
    <source>
        <strain evidence="6">JCM 17440</strain>
    </source>
</reference>
<evidence type="ECO:0000259" key="4">
    <source>
        <dbReference type="Pfam" id="PF13649"/>
    </source>
</evidence>
<dbReference type="Proteomes" id="UP001501710">
    <property type="component" value="Unassembled WGS sequence"/>
</dbReference>
<keyword evidence="1 5" id="KW-0489">Methyltransferase</keyword>
<evidence type="ECO:0000313" key="5">
    <source>
        <dbReference type="EMBL" id="GAA4224504.1"/>
    </source>
</evidence>
<dbReference type="CDD" id="cd02440">
    <property type="entry name" value="AdoMet_MTases"/>
    <property type="match status" value="1"/>
</dbReference>
<dbReference type="GO" id="GO:0008168">
    <property type="term" value="F:methyltransferase activity"/>
    <property type="evidence" value="ECO:0007669"/>
    <property type="project" value="UniProtKB-KW"/>
</dbReference>
<dbReference type="PANTHER" id="PTHR43464:SF19">
    <property type="entry name" value="UBIQUINONE BIOSYNTHESIS O-METHYLTRANSFERASE, MITOCHONDRIAL"/>
    <property type="match status" value="1"/>
</dbReference>
<sequence length="244" mass="26206">MSTHDIAAEKESGFDPLYEGRAPIEGLGLSFRFAPWDIGGPQPVVMELEAAAGFGDAVLDAGCGRGEHAIYLAGRGHRVTGVDSSSAAIEQAGERARAAGADVEFTVGEATRLDALPGRFDTVLDYGLYHCLPADAGRQYAEALHRICEPAARVQLFCFSETAPPGMPPAALRVAEDALRADLAGLWTILGIEEKRSVTSFTREFLVKQRDNAPGGLEFDIDALEEDDTGRILLPIWHVTAERI</sequence>
<dbReference type="Pfam" id="PF13649">
    <property type="entry name" value="Methyltransf_25"/>
    <property type="match status" value="1"/>
</dbReference>
<keyword evidence="3" id="KW-0949">S-adenosyl-L-methionine</keyword>
<keyword evidence="2" id="KW-0808">Transferase</keyword>
<dbReference type="GO" id="GO:0032259">
    <property type="term" value="P:methylation"/>
    <property type="evidence" value="ECO:0007669"/>
    <property type="project" value="UniProtKB-KW"/>
</dbReference>
<evidence type="ECO:0000256" key="1">
    <source>
        <dbReference type="ARBA" id="ARBA00022603"/>
    </source>
</evidence>
<evidence type="ECO:0000256" key="2">
    <source>
        <dbReference type="ARBA" id="ARBA00022679"/>
    </source>
</evidence>
<dbReference type="InterPro" id="IPR029063">
    <property type="entry name" value="SAM-dependent_MTases_sf"/>
</dbReference>
<name>A0ABP8BS56_9ACTN</name>
<protein>
    <submittedName>
        <fullName evidence="5">Class I SAM-dependent methyltransferase</fullName>
    </submittedName>
</protein>
<dbReference type="InterPro" id="IPR041698">
    <property type="entry name" value="Methyltransf_25"/>
</dbReference>
<comment type="caution">
    <text evidence="5">The sequence shown here is derived from an EMBL/GenBank/DDBJ whole genome shotgun (WGS) entry which is preliminary data.</text>
</comment>
<dbReference type="RefSeq" id="WP_344888626.1">
    <property type="nucleotide sequence ID" value="NZ_BAABAS010000003.1"/>
</dbReference>
<dbReference type="Gene3D" id="3.40.50.150">
    <property type="entry name" value="Vaccinia Virus protein VP39"/>
    <property type="match status" value="1"/>
</dbReference>
<dbReference type="PANTHER" id="PTHR43464">
    <property type="entry name" value="METHYLTRANSFERASE"/>
    <property type="match status" value="1"/>
</dbReference>
<evidence type="ECO:0000313" key="6">
    <source>
        <dbReference type="Proteomes" id="UP001501710"/>
    </source>
</evidence>
<proteinExistence type="predicted"/>
<organism evidence="5 6">
    <name type="scientific">Actinomadura meridiana</name>
    <dbReference type="NCBI Taxonomy" id="559626"/>
    <lineage>
        <taxon>Bacteria</taxon>
        <taxon>Bacillati</taxon>
        <taxon>Actinomycetota</taxon>
        <taxon>Actinomycetes</taxon>
        <taxon>Streptosporangiales</taxon>
        <taxon>Thermomonosporaceae</taxon>
        <taxon>Actinomadura</taxon>
    </lineage>
</organism>
<accession>A0ABP8BS56</accession>
<gene>
    <name evidence="5" type="ORF">GCM10022254_04070</name>
</gene>
<feature type="domain" description="Methyltransferase" evidence="4">
    <location>
        <begin position="58"/>
        <end position="150"/>
    </location>
</feature>
<dbReference type="SUPFAM" id="SSF53335">
    <property type="entry name" value="S-adenosyl-L-methionine-dependent methyltransferases"/>
    <property type="match status" value="1"/>
</dbReference>